<dbReference type="Gene3D" id="3.40.50.12280">
    <property type="match status" value="1"/>
</dbReference>
<evidence type="ECO:0000259" key="7">
    <source>
        <dbReference type="Pfam" id="PF01058"/>
    </source>
</evidence>
<dbReference type="HOGENOM" id="CLU_055737_7_3_0"/>
<keyword evidence="3" id="KW-0004">4Fe-4S</keyword>
<feature type="domain" description="NADH:ubiquinone oxidoreductase-like 20kDa subunit" evidence="7">
    <location>
        <begin position="46"/>
        <end position="155"/>
    </location>
</feature>
<dbReference type="GO" id="GO:0051539">
    <property type="term" value="F:4 iron, 4 sulfur cluster binding"/>
    <property type="evidence" value="ECO:0007669"/>
    <property type="project" value="UniProtKB-KW"/>
</dbReference>
<evidence type="ECO:0000313" key="8">
    <source>
        <dbReference type="EMBL" id="AIA30785.1"/>
    </source>
</evidence>
<dbReference type="Pfam" id="PF01058">
    <property type="entry name" value="Oxidored_q6"/>
    <property type="match status" value="1"/>
</dbReference>
<keyword evidence="6" id="KW-0411">Iron-sulfur</keyword>
<organism evidence="8 9">
    <name type="scientific">Leptospirillum ferriphilum YSK</name>
    <dbReference type="NCBI Taxonomy" id="1441628"/>
    <lineage>
        <taxon>Bacteria</taxon>
        <taxon>Pseudomonadati</taxon>
        <taxon>Nitrospirota</taxon>
        <taxon>Nitrospiria</taxon>
        <taxon>Nitrospirales</taxon>
        <taxon>Nitrospiraceae</taxon>
        <taxon>Leptospirillum</taxon>
    </lineage>
</organism>
<evidence type="ECO:0000256" key="3">
    <source>
        <dbReference type="ARBA" id="ARBA00022485"/>
    </source>
</evidence>
<dbReference type="GO" id="GO:0046872">
    <property type="term" value="F:metal ion binding"/>
    <property type="evidence" value="ECO:0007669"/>
    <property type="project" value="UniProtKB-KW"/>
</dbReference>
<proteinExistence type="inferred from homology"/>
<keyword evidence="5" id="KW-0408">Iron</keyword>
<name>A0A059XUR4_9BACT</name>
<dbReference type="EMBL" id="CP007243">
    <property type="protein sequence ID" value="AIA30785.1"/>
    <property type="molecule type" value="Genomic_DNA"/>
</dbReference>
<reference evidence="8 9" key="2">
    <citation type="journal article" date="2015" name="Biomed. Res. Int.">
        <title>Effects of Arsenite Resistance on the Growth and Functional Gene Expression of Leptospirillum ferriphilum and Acidithiobacillus thiooxidans in Pure Culture and Coculture.</title>
        <authorList>
            <person name="Jiang H."/>
            <person name="Liang Y."/>
            <person name="Yin H."/>
            <person name="Xiao Y."/>
            <person name="Guo X."/>
            <person name="Xu Y."/>
            <person name="Hu Q."/>
            <person name="Liu H."/>
            <person name="Liu X."/>
        </authorList>
    </citation>
    <scope>NUCLEOTIDE SEQUENCE [LARGE SCALE GENOMIC DNA]</scope>
    <source>
        <strain evidence="8 9">YSK</strain>
    </source>
</reference>
<evidence type="ECO:0000256" key="6">
    <source>
        <dbReference type="ARBA" id="ARBA00023014"/>
    </source>
</evidence>
<evidence type="ECO:0000256" key="5">
    <source>
        <dbReference type="ARBA" id="ARBA00023004"/>
    </source>
</evidence>
<dbReference type="InterPro" id="IPR052375">
    <property type="entry name" value="Complex_I_20kDa-like"/>
</dbReference>
<gene>
    <name evidence="8" type="ORF">Y981_08480</name>
</gene>
<dbReference type="OrthoDB" id="9786737at2"/>
<dbReference type="PANTHER" id="PTHR42989:SF1">
    <property type="entry name" value="FORMATE HYDROGENLYASE SUBUNIT 7-RELATED"/>
    <property type="match status" value="1"/>
</dbReference>
<evidence type="ECO:0000256" key="4">
    <source>
        <dbReference type="ARBA" id="ARBA00022723"/>
    </source>
</evidence>
<dbReference type="SUPFAM" id="SSF56770">
    <property type="entry name" value="HydA/Nqo6-like"/>
    <property type="match status" value="1"/>
</dbReference>
<dbReference type="PANTHER" id="PTHR42989">
    <property type="entry name" value="HYDROGENASE-4 COMPONENT I"/>
    <property type="match status" value="1"/>
</dbReference>
<comment type="similarity">
    <text evidence="2">Belongs to the complex I 20 kDa subunit family.</text>
</comment>
<dbReference type="Proteomes" id="UP000027059">
    <property type="component" value="Chromosome"/>
</dbReference>
<evidence type="ECO:0000313" key="9">
    <source>
        <dbReference type="Proteomes" id="UP000027059"/>
    </source>
</evidence>
<sequence length="169" mass="17660">MVRILLKILKTGLLTEPRPPLSPDAPGPFLAVGGSLAIRHVDAGSCNACELELHALNGSYYAPERDGLRFVASPRHADLLLVTGPVTRPMEQPLRDTHEAMASPKTVLAVGDCACHGGVFRGSPAVHNGVDGLFPGARKVPGCPPSPSAILQALRGLSRSDPAKPPSRA</sequence>
<evidence type="ECO:0000256" key="2">
    <source>
        <dbReference type="ARBA" id="ARBA00009173"/>
    </source>
</evidence>
<keyword evidence="9" id="KW-1185">Reference proteome</keyword>
<accession>A0A059XUR4</accession>
<dbReference type="InterPro" id="IPR006137">
    <property type="entry name" value="NADH_UbQ_OxRdtase-like_20kDa"/>
</dbReference>
<protein>
    <submittedName>
        <fullName evidence="8">Hydrogenase</fullName>
    </submittedName>
</protein>
<reference evidence="9" key="1">
    <citation type="submission" date="2014-02" db="EMBL/GenBank/DDBJ databases">
        <title>Complete genome sequence and comparative genomic analysis of the nitrogen-fixing bacterium Leptospirillum ferriphilum YSK.</title>
        <authorList>
            <person name="Guo X."/>
            <person name="Yin H."/>
            <person name="Liang Y."/>
            <person name="Hu Q."/>
            <person name="Ma L."/>
            <person name="Xiao Y."/>
            <person name="Zhang X."/>
            <person name="Qiu G."/>
            <person name="Liu X."/>
        </authorList>
    </citation>
    <scope>NUCLEOTIDE SEQUENCE [LARGE SCALE GENOMIC DNA]</scope>
    <source>
        <strain evidence="9">YSK</strain>
    </source>
</reference>
<comment type="cofactor">
    <cofactor evidence="1">
        <name>[4Fe-4S] cluster</name>
        <dbReference type="ChEBI" id="CHEBI:49883"/>
    </cofactor>
</comment>
<keyword evidence="4" id="KW-0479">Metal-binding</keyword>
<evidence type="ECO:0000256" key="1">
    <source>
        <dbReference type="ARBA" id="ARBA00001966"/>
    </source>
</evidence>
<dbReference type="AlphaFoldDB" id="A0A059XUR4"/>
<dbReference type="KEGG" id="lfp:Y981_08480"/>
<dbReference type="RefSeq" id="WP_038505653.1">
    <property type="nucleotide sequence ID" value="NZ_CP007243.1"/>
</dbReference>